<name>X1JE11_9ZZZZ</name>
<dbReference type="SUPFAM" id="SSF47413">
    <property type="entry name" value="lambda repressor-like DNA-binding domains"/>
    <property type="match status" value="1"/>
</dbReference>
<accession>X1JE11</accession>
<dbReference type="CDD" id="cd00093">
    <property type="entry name" value="HTH_XRE"/>
    <property type="match status" value="1"/>
</dbReference>
<dbReference type="Pfam" id="PF01381">
    <property type="entry name" value="HTH_3"/>
    <property type="match status" value="1"/>
</dbReference>
<dbReference type="AlphaFoldDB" id="X1JE11"/>
<evidence type="ECO:0000259" key="1">
    <source>
        <dbReference type="PROSITE" id="PS50943"/>
    </source>
</evidence>
<dbReference type="PROSITE" id="PS50943">
    <property type="entry name" value="HTH_CROC1"/>
    <property type="match status" value="1"/>
</dbReference>
<dbReference type="EMBL" id="BARU01034817">
    <property type="protein sequence ID" value="GAH67973.1"/>
    <property type="molecule type" value="Genomic_DNA"/>
</dbReference>
<proteinExistence type="predicted"/>
<feature type="domain" description="HTH cro/C1-type" evidence="1">
    <location>
        <begin position="1"/>
        <end position="46"/>
    </location>
</feature>
<feature type="non-terminal residue" evidence="2">
    <location>
        <position position="1"/>
    </location>
</feature>
<dbReference type="InterPro" id="IPR010982">
    <property type="entry name" value="Lambda_DNA-bd_dom_sf"/>
</dbReference>
<reference evidence="2" key="1">
    <citation type="journal article" date="2014" name="Front. Microbiol.">
        <title>High frequency of phylogenetically diverse reductive dehalogenase-homologous genes in deep subseafloor sedimentary metagenomes.</title>
        <authorList>
            <person name="Kawai M."/>
            <person name="Futagami T."/>
            <person name="Toyoda A."/>
            <person name="Takaki Y."/>
            <person name="Nishi S."/>
            <person name="Hori S."/>
            <person name="Arai W."/>
            <person name="Tsubouchi T."/>
            <person name="Morono Y."/>
            <person name="Uchiyama I."/>
            <person name="Ito T."/>
            <person name="Fujiyama A."/>
            <person name="Inagaki F."/>
            <person name="Takami H."/>
        </authorList>
    </citation>
    <scope>NUCLEOTIDE SEQUENCE</scope>
    <source>
        <strain evidence="2">Expedition CK06-06</strain>
    </source>
</reference>
<protein>
    <recommendedName>
        <fullName evidence="1">HTH cro/C1-type domain-containing protein</fullName>
    </recommendedName>
</protein>
<comment type="caution">
    <text evidence="2">The sequence shown here is derived from an EMBL/GenBank/DDBJ whole genome shotgun (WGS) entry which is preliminary data.</text>
</comment>
<evidence type="ECO:0000313" key="2">
    <source>
        <dbReference type="EMBL" id="GAH67973.1"/>
    </source>
</evidence>
<organism evidence="2">
    <name type="scientific">marine sediment metagenome</name>
    <dbReference type="NCBI Taxonomy" id="412755"/>
    <lineage>
        <taxon>unclassified sequences</taxon>
        <taxon>metagenomes</taxon>
        <taxon>ecological metagenomes</taxon>
    </lineage>
</organism>
<dbReference type="GO" id="GO:0003677">
    <property type="term" value="F:DNA binding"/>
    <property type="evidence" value="ECO:0007669"/>
    <property type="project" value="InterPro"/>
</dbReference>
<dbReference type="Gene3D" id="1.10.260.40">
    <property type="entry name" value="lambda repressor-like DNA-binding domains"/>
    <property type="match status" value="1"/>
</dbReference>
<dbReference type="InterPro" id="IPR001387">
    <property type="entry name" value="Cro/C1-type_HTH"/>
</dbReference>
<sequence>ARKLKNLLQKDLGKKIGVCLSYISKIENGTEVPSIDRAKKIFKVLDPYINKTAFIKKVLEKKGVKEEDIYFFKHLIAKIKKSLKKSIRHA</sequence>
<gene>
    <name evidence="2" type="ORF">S03H2_54601</name>
</gene>